<dbReference type="PANTHER" id="PTHR34136:SF1">
    <property type="entry name" value="UDP-N-ACETYL-D-MANNOSAMINURONIC ACID TRANSFERASE"/>
    <property type="match status" value="1"/>
</dbReference>
<evidence type="ECO:0000313" key="3">
    <source>
        <dbReference type="EMBL" id="GGH72951.1"/>
    </source>
</evidence>
<reference evidence="3" key="2">
    <citation type="submission" date="2020-09" db="EMBL/GenBank/DDBJ databases">
        <authorList>
            <person name="Sun Q."/>
            <person name="Zhou Y."/>
        </authorList>
    </citation>
    <scope>NUCLEOTIDE SEQUENCE</scope>
    <source>
        <strain evidence="3">CGMCC 1.15290</strain>
    </source>
</reference>
<dbReference type="GO" id="GO:0016758">
    <property type="term" value="F:hexosyltransferase activity"/>
    <property type="evidence" value="ECO:0007669"/>
    <property type="project" value="TreeGrafter"/>
</dbReference>
<dbReference type="InterPro" id="IPR004629">
    <property type="entry name" value="WecG_TagA_CpsF"/>
</dbReference>
<dbReference type="NCBIfam" id="TIGR00696">
    <property type="entry name" value="wecG_tagA_cpsF"/>
    <property type="match status" value="1"/>
</dbReference>
<gene>
    <name evidence="3" type="primary">wecB</name>
    <name evidence="3" type="ORF">GCM10011379_33930</name>
</gene>
<organism evidence="3 4">
    <name type="scientific">Filimonas zeae</name>
    <dbReference type="NCBI Taxonomy" id="1737353"/>
    <lineage>
        <taxon>Bacteria</taxon>
        <taxon>Pseudomonadati</taxon>
        <taxon>Bacteroidota</taxon>
        <taxon>Chitinophagia</taxon>
        <taxon>Chitinophagales</taxon>
        <taxon>Chitinophagaceae</taxon>
        <taxon>Filimonas</taxon>
    </lineage>
</organism>
<dbReference type="Pfam" id="PF03808">
    <property type="entry name" value="Glyco_tran_WecG"/>
    <property type="match status" value="1"/>
</dbReference>
<dbReference type="PANTHER" id="PTHR34136">
    <property type="match status" value="1"/>
</dbReference>
<keyword evidence="2 3" id="KW-0808">Transferase</keyword>
<evidence type="ECO:0000256" key="2">
    <source>
        <dbReference type="ARBA" id="ARBA00022679"/>
    </source>
</evidence>
<dbReference type="EMBL" id="BMIB01000003">
    <property type="protein sequence ID" value="GGH72951.1"/>
    <property type="molecule type" value="Genomic_DNA"/>
</dbReference>
<sequence>MLARKHILSINVSVGTQQDFVDEIFQFSDLKQSAYICFANVHMLVEAYNSHTFNNVVNSADIVAPDGFPVAKSFGLMYGIKQGRIDGTGVMRRVLSACLLRQKKVFFYGGTQRMLNSAVVYLKLNYPGLQVAGMFSPPFRQLEPTEKKDVTDAIRLSGADFVFVVLGCPKQEAWMHEMKGEFPAVMLGIGGALPMILGMQQRAPVWVQQIGFEWLCRLMQEPGRLFQRYTFTNSKFLYLLAAELCRIQLRKIRPTVWPKIN</sequence>
<reference evidence="3" key="1">
    <citation type="journal article" date="2014" name="Int. J. Syst. Evol. Microbiol.">
        <title>Complete genome sequence of Corynebacterium casei LMG S-19264T (=DSM 44701T), isolated from a smear-ripened cheese.</title>
        <authorList>
            <consortium name="US DOE Joint Genome Institute (JGI-PGF)"/>
            <person name="Walter F."/>
            <person name="Albersmeier A."/>
            <person name="Kalinowski J."/>
            <person name="Ruckert C."/>
        </authorList>
    </citation>
    <scope>NUCLEOTIDE SEQUENCE</scope>
    <source>
        <strain evidence="3">CGMCC 1.15290</strain>
    </source>
</reference>
<dbReference type="CDD" id="cd06533">
    <property type="entry name" value="Glyco_transf_WecG_TagA"/>
    <property type="match status" value="1"/>
</dbReference>
<name>A0A917J1D3_9BACT</name>
<protein>
    <submittedName>
        <fullName evidence="3">Glycosyl transferase</fullName>
    </submittedName>
</protein>
<dbReference type="AlphaFoldDB" id="A0A917J1D3"/>
<accession>A0A917J1D3</accession>
<keyword evidence="1" id="KW-0328">Glycosyltransferase</keyword>
<dbReference type="RefSeq" id="WP_188954387.1">
    <property type="nucleotide sequence ID" value="NZ_BMIB01000003.1"/>
</dbReference>
<comment type="caution">
    <text evidence="3">The sequence shown here is derived from an EMBL/GenBank/DDBJ whole genome shotgun (WGS) entry which is preliminary data.</text>
</comment>
<dbReference type="Proteomes" id="UP000627292">
    <property type="component" value="Unassembled WGS sequence"/>
</dbReference>
<evidence type="ECO:0000256" key="1">
    <source>
        <dbReference type="ARBA" id="ARBA00022676"/>
    </source>
</evidence>
<evidence type="ECO:0000313" key="4">
    <source>
        <dbReference type="Proteomes" id="UP000627292"/>
    </source>
</evidence>
<proteinExistence type="predicted"/>
<keyword evidence="4" id="KW-1185">Reference proteome</keyword>